<comment type="caution">
    <text evidence="1">The sequence shown here is derived from an EMBL/GenBank/DDBJ whole genome shotgun (WGS) entry which is preliminary data.</text>
</comment>
<dbReference type="Proteomes" id="UP000305874">
    <property type="component" value="Unassembled WGS sequence"/>
</dbReference>
<feature type="non-terminal residue" evidence="1">
    <location>
        <position position="69"/>
    </location>
</feature>
<organism evidence="1 2">
    <name type="scientific">Pseudoalteromonas ruthenica</name>
    <dbReference type="NCBI Taxonomy" id="151081"/>
    <lineage>
        <taxon>Bacteria</taxon>
        <taxon>Pseudomonadati</taxon>
        <taxon>Pseudomonadota</taxon>
        <taxon>Gammaproteobacteria</taxon>
        <taxon>Alteromonadales</taxon>
        <taxon>Pseudoalteromonadaceae</taxon>
        <taxon>Pseudoalteromonas</taxon>
    </lineage>
</organism>
<reference evidence="2" key="2">
    <citation type="submission" date="2019-06" db="EMBL/GenBank/DDBJ databases">
        <title>Co-occurence of chitin degradation, pigmentation and bioactivity in marine Pseudoalteromonas.</title>
        <authorList>
            <person name="Sonnenschein E.C."/>
            <person name="Bech P.K."/>
        </authorList>
    </citation>
    <scope>NUCLEOTIDE SEQUENCE [LARGE SCALE GENOMIC DNA]</scope>
    <source>
        <strain evidence="2">S2897</strain>
    </source>
</reference>
<reference evidence="1 2" key="1">
    <citation type="submission" date="2017-12" db="EMBL/GenBank/DDBJ databases">
        <authorList>
            <person name="Paulsen S."/>
            <person name="Gram L.K."/>
        </authorList>
    </citation>
    <scope>NUCLEOTIDE SEQUENCE [LARGE SCALE GENOMIC DNA]</scope>
    <source>
        <strain evidence="1 2">S2897</strain>
    </source>
</reference>
<evidence type="ECO:0000313" key="2">
    <source>
        <dbReference type="Proteomes" id="UP000305874"/>
    </source>
</evidence>
<accession>A0A5S3XXS3</accession>
<feature type="non-terminal residue" evidence="1">
    <location>
        <position position="1"/>
    </location>
</feature>
<evidence type="ECO:0000313" key="1">
    <source>
        <dbReference type="EMBL" id="TMP64174.1"/>
    </source>
</evidence>
<dbReference type="EMBL" id="PNCG01001254">
    <property type="protein sequence ID" value="TMP64174.1"/>
    <property type="molecule type" value="Genomic_DNA"/>
</dbReference>
<dbReference type="Gene3D" id="3.30.70.80">
    <property type="entry name" value="Peptidase S8 propeptide/proteinase inhibitor I9"/>
    <property type="match status" value="1"/>
</dbReference>
<keyword evidence="1" id="KW-0378">Hydrolase</keyword>
<dbReference type="GO" id="GO:0006508">
    <property type="term" value="P:proteolysis"/>
    <property type="evidence" value="ECO:0007669"/>
    <property type="project" value="UniProtKB-KW"/>
</dbReference>
<proteinExistence type="predicted"/>
<sequence length="69" mass="7650">KAIDNKYIVVFDAPKIIDKTDKKAVAAYIAQQTKILSNQYNVTVEREFGTALNGVLVDASKKQIHTLLS</sequence>
<protein>
    <submittedName>
        <fullName evidence="1">Alkaline serine protease</fullName>
    </submittedName>
</protein>
<dbReference type="GO" id="GO:0008233">
    <property type="term" value="F:peptidase activity"/>
    <property type="evidence" value="ECO:0007669"/>
    <property type="project" value="UniProtKB-KW"/>
</dbReference>
<dbReference type="AlphaFoldDB" id="A0A5S3XXS3"/>
<keyword evidence="1" id="KW-0645">Protease</keyword>
<gene>
    <name evidence="1" type="ORF">CWC05_24670</name>
</gene>
<name>A0A5S3XXS3_9GAMM</name>
<dbReference type="InterPro" id="IPR037045">
    <property type="entry name" value="S8pro/Inhibitor_I9_sf"/>
</dbReference>